<name>A0A0S4J229_BODSA</name>
<reference evidence="4" key="1">
    <citation type="submission" date="2015-09" db="EMBL/GenBank/DDBJ databases">
        <authorList>
            <consortium name="Pathogen Informatics"/>
        </authorList>
    </citation>
    <scope>NUCLEOTIDE SEQUENCE [LARGE SCALE GENOMIC DNA]</scope>
    <source>
        <strain evidence="4">Lake Konstanz</strain>
    </source>
</reference>
<evidence type="ECO:0000256" key="1">
    <source>
        <dbReference type="SAM" id="MobiDB-lite"/>
    </source>
</evidence>
<dbReference type="AlphaFoldDB" id="A0A0S4J229"/>
<evidence type="ECO:0000259" key="2">
    <source>
        <dbReference type="PROSITE" id="PS51745"/>
    </source>
</evidence>
<dbReference type="PROSITE" id="PS51745">
    <property type="entry name" value="PB1"/>
    <property type="match status" value="1"/>
</dbReference>
<organism evidence="3 4">
    <name type="scientific">Bodo saltans</name>
    <name type="common">Flagellated protozoan</name>
    <dbReference type="NCBI Taxonomy" id="75058"/>
    <lineage>
        <taxon>Eukaryota</taxon>
        <taxon>Discoba</taxon>
        <taxon>Euglenozoa</taxon>
        <taxon>Kinetoplastea</taxon>
        <taxon>Metakinetoplastina</taxon>
        <taxon>Eubodonida</taxon>
        <taxon>Bodonidae</taxon>
        <taxon>Bodo</taxon>
    </lineage>
</organism>
<feature type="domain" description="PB1" evidence="2">
    <location>
        <begin position="3"/>
        <end position="80"/>
    </location>
</feature>
<evidence type="ECO:0000313" key="3">
    <source>
        <dbReference type="EMBL" id="CUG58120.1"/>
    </source>
</evidence>
<evidence type="ECO:0000313" key="4">
    <source>
        <dbReference type="Proteomes" id="UP000051952"/>
    </source>
</evidence>
<feature type="region of interest" description="Disordered" evidence="1">
    <location>
        <begin position="98"/>
        <end position="118"/>
    </location>
</feature>
<keyword evidence="4" id="KW-1185">Reference proteome</keyword>
<dbReference type="VEuPathDB" id="TriTrypDB:BSAL_81605"/>
<dbReference type="InterPro" id="IPR053793">
    <property type="entry name" value="PB1-like"/>
</dbReference>
<accession>A0A0S4J229</accession>
<proteinExistence type="predicted"/>
<sequence length="509" mass="55250">MSDVSFKIVLQDKKRPETKHRFRGDFTYAQLTDLLSHLWGGKKKLVVEYTDEDGDDILVLTEVEWQECVRLHLKRLEESRLSSLPLALRVRQEKKVLCGKKGHHHRRQAKEGTATAEGAAVPTVPKAASAHVDVNDSVMSSDYDSDSEGIAYVTPSENSAIRRSGMNRTTSAVVSTNTSMHITPAGDHAVDAPAAILDEVSAATFTTTTATPAATAAKKADDAPAHLVEFVPRLHLSAIGRRMSRQPSSEITANDDDAALMSLLSLIFRCDATMELYHPSMSPSPLSAVMTTPPTKDARGQVHVDIDLQRVKRLAIAKANERMDTDPTQSRAILEAALQLFGNDSLVLYNLSCAAACEQNFETALMWLESALGSGYRSYETISVDHDFDNLRSDARFQALMNAYFPESIVKTEPTTPAVVPAPVSVASEAPVASTVVAPAPEPISTTTAVPAPRPVPVEDVTVIPAATPRTTTMMSVFPSMTQKEAKSLLQLANNNVNVAIDWKLGHQQ</sequence>
<dbReference type="NCBIfam" id="NF047558">
    <property type="entry name" value="TPR_END_plus"/>
    <property type="match status" value="1"/>
</dbReference>
<gene>
    <name evidence="3" type="ORF">BSAL_81605</name>
</gene>
<feature type="compositionally biased region" description="Basic residues" evidence="1">
    <location>
        <begin position="98"/>
        <end position="108"/>
    </location>
</feature>
<protein>
    <recommendedName>
        <fullName evidence="2">PB1 domain-containing protein</fullName>
    </recommendedName>
</protein>
<dbReference type="EMBL" id="CYKH01000886">
    <property type="protein sequence ID" value="CUG58120.1"/>
    <property type="molecule type" value="Genomic_DNA"/>
</dbReference>
<dbReference type="Proteomes" id="UP000051952">
    <property type="component" value="Unassembled WGS sequence"/>
</dbReference>
<dbReference type="SUPFAM" id="SSF54277">
    <property type="entry name" value="CAD &amp; PB1 domains"/>
    <property type="match status" value="1"/>
</dbReference>